<keyword evidence="2" id="KW-0472">Membrane</keyword>
<dbReference type="RefSeq" id="WP_184435465.1">
    <property type="nucleotide sequence ID" value="NZ_JACIGI010000017.1"/>
</dbReference>
<organism evidence="3 4">
    <name type="scientific">Roseospira goensis</name>
    <dbReference type="NCBI Taxonomy" id="391922"/>
    <lineage>
        <taxon>Bacteria</taxon>
        <taxon>Pseudomonadati</taxon>
        <taxon>Pseudomonadota</taxon>
        <taxon>Alphaproteobacteria</taxon>
        <taxon>Rhodospirillales</taxon>
        <taxon>Rhodospirillaceae</taxon>
        <taxon>Roseospira</taxon>
    </lineage>
</organism>
<sequence>MVRAKQAAQDYRLHERLTEAYMADRVRIQVDFNRLNRTGSPVFDPWENVLPLLALILASLTVMPFNLVAGTLVLVGAMFVYAFLVRPWIARRLRARTIENMLKNAHNWQVLWSYGGVVVTLSDNPRIGVVSPGGDWRAFARRFQGTQELGPGLGETTPGAPPVATPAQRPA</sequence>
<accession>A0A7W6S0P2</accession>
<keyword evidence="2" id="KW-0812">Transmembrane</keyword>
<feature type="transmembrane region" description="Helical" evidence="2">
    <location>
        <begin position="52"/>
        <end position="84"/>
    </location>
</feature>
<dbReference type="AlphaFoldDB" id="A0A7W6S0P2"/>
<protein>
    <submittedName>
        <fullName evidence="3">Uncharacterized protein</fullName>
    </submittedName>
</protein>
<dbReference type="Proteomes" id="UP000555728">
    <property type="component" value="Unassembled WGS sequence"/>
</dbReference>
<evidence type="ECO:0000313" key="3">
    <source>
        <dbReference type="EMBL" id="MBB4286537.1"/>
    </source>
</evidence>
<reference evidence="3 4" key="1">
    <citation type="submission" date="2020-08" db="EMBL/GenBank/DDBJ databases">
        <title>Genome sequencing of Purple Non-Sulfur Bacteria from various extreme environments.</title>
        <authorList>
            <person name="Mayer M."/>
        </authorList>
    </citation>
    <scope>NUCLEOTIDE SEQUENCE [LARGE SCALE GENOMIC DNA]</scope>
    <source>
        <strain evidence="3 4">JA135</strain>
    </source>
</reference>
<evidence type="ECO:0000256" key="2">
    <source>
        <dbReference type="SAM" id="Phobius"/>
    </source>
</evidence>
<proteinExistence type="predicted"/>
<keyword evidence="4" id="KW-1185">Reference proteome</keyword>
<feature type="region of interest" description="Disordered" evidence="1">
    <location>
        <begin position="148"/>
        <end position="171"/>
    </location>
</feature>
<name>A0A7W6S0P2_9PROT</name>
<comment type="caution">
    <text evidence="3">The sequence shown here is derived from an EMBL/GenBank/DDBJ whole genome shotgun (WGS) entry which is preliminary data.</text>
</comment>
<evidence type="ECO:0000256" key="1">
    <source>
        <dbReference type="SAM" id="MobiDB-lite"/>
    </source>
</evidence>
<keyword evidence="2" id="KW-1133">Transmembrane helix</keyword>
<gene>
    <name evidence="3" type="ORF">GGD88_002269</name>
</gene>
<dbReference type="EMBL" id="JACIGI010000017">
    <property type="protein sequence ID" value="MBB4286537.1"/>
    <property type="molecule type" value="Genomic_DNA"/>
</dbReference>
<evidence type="ECO:0000313" key="4">
    <source>
        <dbReference type="Proteomes" id="UP000555728"/>
    </source>
</evidence>